<protein>
    <submittedName>
        <fullName evidence="1">Uncharacterized protein</fullName>
    </submittedName>
</protein>
<accession>A0A0X8D9K3</accession>
<evidence type="ECO:0000313" key="2">
    <source>
        <dbReference type="Proteomes" id="UP000203890"/>
    </source>
</evidence>
<proteinExistence type="predicted"/>
<dbReference type="OrthoDB" id="18488at10239"/>
<reference evidence="1 2" key="1">
    <citation type="journal article" date="2008" name="PLoS ONE">
        <title>Life-cycle and genome of OtV5, a large DNA virus of the pelagic marine unicellular green alga Ostreococcus tauri.</title>
        <authorList>
            <person name="Derelle E."/>
            <person name="Ferraz C."/>
            <person name="Escande M.L."/>
            <person name="Eychenie S."/>
            <person name="Cooke R."/>
            <person name="Piganeau G."/>
            <person name="Desdevises Y."/>
            <person name="Bellec L."/>
            <person name="Moreau H."/>
            <person name="Grimsley N."/>
        </authorList>
    </citation>
    <scope>NUCLEOTIDE SEQUENCE [LARGE SCALE GENOMIC DNA]</scope>
    <source>
        <strain evidence="1 2">OtV5</strain>
    </source>
</reference>
<sequence>MLTGDPIQDDVQWLLQELKQVDQDIEIVRKYYEFFERGNTVSTRYQAINEEIEMSWDMLNYLAGQMKILQDAREDILYELECLDETYLEGPRS</sequence>
<gene>
    <name evidence="1" type="ORF">OtV5_238</name>
</gene>
<dbReference type="EMBL" id="EU304328">
    <property type="protein sequence ID" value="AMA76502.1"/>
    <property type="molecule type" value="Genomic_DNA"/>
</dbReference>
<organism evidence="1 2">
    <name type="scientific">Ostreococcus tauri virus OtV5</name>
    <dbReference type="NCBI Taxonomy" id="1785753"/>
    <lineage>
        <taxon>Viruses</taxon>
        <taxon>Varidnaviria</taxon>
        <taxon>Bamfordvirae</taxon>
        <taxon>Nucleocytoviricota</taxon>
        <taxon>Megaviricetes</taxon>
        <taxon>Algavirales</taxon>
        <taxon>Phycodnaviridae</taxon>
        <taxon>Prasinovirus</taxon>
        <taxon>Prasinovirus ostreotauri</taxon>
    </lineage>
</organism>
<dbReference type="Proteomes" id="UP000203890">
    <property type="component" value="Segment"/>
</dbReference>
<dbReference type="RefSeq" id="YP_009227175.1">
    <property type="nucleotide sequence ID" value="NC_010191.2"/>
</dbReference>
<dbReference type="KEGG" id="vg:26799365"/>
<keyword evidence="2" id="KW-1185">Reference proteome</keyword>
<dbReference type="GeneID" id="26799365"/>
<evidence type="ECO:0000313" key="1">
    <source>
        <dbReference type="EMBL" id="AMA76502.1"/>
    </source>
</evidence>
<name>A0A0X8D9K3_9PHYC</name>